<evidence type="ECO:0000256" key="1">
    <source>
        <dbReference type="ARBA" id="ARBA00004496"/>
    </source>
</evidence>
<evidence type="ECO:0000256" key="6">
    <source>
        <dbReference type="ARBA" id="ARBA00023186"/>
    </source>
</evidence>
<evidence type="ECO:0000256" key="9">
    <source>
        <dbReference type="ARBA" id="ARBA00076414"/>
    </source>
</evidence>
<keyword evidence="15" id="KW-1185">Reference proteome</keyword>
<evidence type="ECO:0000256" key="5">
    <source>
        <dbReference type="ARBA" id="ARBA00023016"/>
    </source>
</evidence>
<evidence type="ECO:0000256" key="4">
    <source>
        <dbReference type="ARBA" id="ARBA00022490"/>
    </source>
</evidence>
<evidence type="ECO:0000313" key="15">
    <source>
        <dbReference type="Proteomes" id="UP000237947"/>
    </source>
</evidence>
<evidence type="ECO:0000256" key="3">
    <source>
        <dbReference type="ARBA" id="ARBA00011738"/>
    </source>
</evidence>
<gene>
    <name evidence="10 14" type="primary">grpE</name>
    <name evidence="14" type="ORF">C5Q98_03660</name>
</gene>
<dbReference type="InterPro" id="IPR013805">
    <property type="entry name" value="GrpE_CC"/>
</dbReference>
<evidence type="ECO:0000256" key="7">
    <source>
        <dbReference type="ARBA" id="ARBA00053401"/>
    </source>
</evidence>
<dbReference type="SUPFAM" id="SSF58014">
    <property type="entry name" value="Coiled-coil domain of nucleotide exchange factor GrpE"/>
    <property type="match status" value="1"/>
</dbReference>
<dbReference type="InterPro" id="IPR000740">
    <property type="entry name" value="GrpE"/>
</dbReference>
<dbReference type="AlphaFoldDB" id="A0A2S0KMX1"/>
<keyword evidence="5 10" id="KW-0346">Stress response</keyword>
<dbReference type="PANTHER" id="PTHR21237:SF23">
    <property type="entry name" value="GRPE PROTEIN HOMOLOG, MITOCHONDRIAL"/>
    <property type="match status" value="1"/>
</dbReference>
<comment type="subunit">
    <text evidence="3 10">Homodimer.</text>
</comment>
<protein>
    <recommendedName>
        <fullName evidence="8 10">Protein GrpE</fullName>
    </recommendedName>
    <alternativeName>
        <fullName evidence="9 10">HSP-70 cofactor</fullName>
    </alternativeName>
</protein>
<name>A0A2S0KMX1_9FIRM</name>
<evidence type="ECO:0000256" key="2">
    <source>
        <dbReference type="ARBA" id="ARBA00009054"/>
    </source>
</evidence>
<dbReference type="Gene3D" id="3.90.20.20">
    <property type="match status" value="1"/>
</dbReference>
<dbReference type="PRINTS" id="PR00773">
    <property type="entry name" value="GRPEPROTEIN"/>
</dbReference>
<feature type="compositionally biased region" description="Basic and acidic residues" evidence="13">
    <location>
        <begin position="12"/>
        <end position="43"/>
    </location>
</feature>
<evidence type="ECO:0000256" key="11">
    <source>
        <dbReference type="RuleBase" id="RU000639"/>
    </source>
</evidence>
<dbReference type="PROSITE" id="PS01071">
    <property type="entry name" value="GRPE"/>
    <property type="match status" value="1"/>
</dbReference>
<dbReference type="Proteomes" id="UP000237947">
    <property type="component" value="Chromosome"/>
</dbReference>
<keyword evidence="4 10" id="KW-0963">Cytoplasm</keyword>
<dbReference type="EMBL" id="CP027226">
    <property type="protein sequence ID" value="AVM42376.1"/>
    <property type="molecule type" value="Genomic_DNA"/>
</dbReference>
<dbReference type="KEGG" id="fsa:C5Q98_03660"/>
<evidence type="ECO:0000313" key="14">
    <source>
        <dbReference type="EMBL" id="AVM42376.1"/>
    </source>
</evidence>
<dbReference type="InterPro" id="IPR009012">
    <property type="entry name" value="GrpE_head"/>
</dbReference>
<dbReference type="GO" id="GO:0006457">
    <property type="term" value="P:protein folding"/>
    <property type="evidence" value="ECO:0007669"/>
    <property type="project" value="InterPro"/>
</dbReference>
<dbReference type="HAMAP" id="MF_01151">
    <property type="entry name" value="GrpE"/>
    <property type="match status" value="1"/>
</dbReference>
<dbReference type="PANTHER" id="PTHR21237">
    <property type="entry name" value="GRPE PROTEIN"/>
    <property type="match status" value="1"/>
</dbReference>
<evidence type="ECO:0000256" key="13">
    <source>
        <dbReference type="SAM" id="MobiDB-lite"/>
    </source>
</evidence>
<evidence type="ECO:0000256" key="8">
    <source>
        <dbReference type="ARBA" id="ARBA00072274"/>
    </source>
</evidence>
<reference evidence="15" key="1">
    <citation type="submission" date="2018-02" db="EMBL/GenBank/DDBJ databases">
        <authorList>
            <person name="Holder M.E."/>
            <person name="Ajami N.J."/>
            <person name="Petrosino J.F."/>
        </authorList>
    </citation>
    <scope>NUCLEOTIDE SEQUENCE [LARGE SCALE GENOMIC DNA]</scope>
    <source>
        <strain evidence="15">CCUG 47711</strain>
    </source>
</reference>
<dbReference type="GO" id="GO:0051082">
    <property type="term" value="F:unfolded protein binding"/>
    <property type="evidence" value="ECO:0007669"/>
    <property type="project" value="TreeGrafter"/>
</dbReference>
<dbReference type="GO" id="GO:0051087">
    <property type="term" value="F:protein-folding chaperone binding"/>
    <property type="evidence" value="ECO:0007669"/>
    <property type="project" value="InterPro"/>
</dbReference>
<accession>A0A2S0KMX1</accession>
<keyword evidence="6 10" id="KW-0143">Chaperone</keyword>
<dbReference type="SUPFAM" id="SSF51064">
    <property type="entry name" value="Head domain of nucleotide exchange factor GrpE"/>
    <property type="match status" value="1"/>
</dbReference>
<dbReference type="GO" id="GO:0042803">
    <property type="term" value="F:protein homodimerization activity"/>
    <property type="evidence" value="ECO:0007669"/>
    <property type="project" value="InterPro"/>
</dbReference>
<dbReference type="GO" id="GO:0005737">
    <property type="term" value="C:cytoplasm"/>
    <property type="evidence" value="ECO:0007669"/>
    <property type="project" value="UniProtKB-SubCell"/>
</dbReference>
<dbReference type="FunFam" id="2.30.22.10:FF:000001">
    <property type="entry name" value="Protein GrpE"/>
    <property type="match status" value="1"/>
</dbReference>
<feature type="region of interest" description="Disordered" evidence="13">
    <location>
        <begin position="1"/>
        <end position="60"/>
    </location>
</feature>
<dbReference type="Gene3D" id="2.30.22.10">
    <property type="entry name" value="Head domain of nucleotide exchange factor GrpE"/>
    <property type="match status" value="1"/>
</dbReference>
<comment type="subcellular location">
    <subcellularLocation>
        <location evidence="1 10">Cytoplasm</location>
    </subcellularLocation>
</comment>
<dbReference type="CDD" id="cd00446">
    <property type="entry name" value="GrpE"/>
    <property type="match status" value="1"/>
</dbReference>
<proteinExistence type="inferred from homology"/>
<sequence>MKYNGGFMKKKKDFDETNKEDLEKNLEQKDQENEKVESEKDSEINPENPDSTESAEADKVKELEAEIASLKDSRLRVMAEYDNFKRRSQKEMTRIYQDASSDVNSKWLDIVDNLDRASEAVSQLDENSDLDTINEALSGLKQIAKQADKVLQDQGIEEIPALNEKFDPNLHAAVLQNSSGEHESGTITQVFVKGYKNKDRVIRHSVVEVAE</sequence>
<comment type="similarity">
    <text evidence="2 10 12">Belongs to the GrpE family.</text>
</comment>
<evidence type="ECO:0000256" key="12">
    <source>
        <dbReference type="RuleBase" id="RU004478"/>
    </source>
</evidence>
<dbReference type="Pfam" id="PF01025">
    <property type="entry name" value="GrpE"/>
    <property type="match status" value="1"/>
</dbReference>
<comment type="function">
    <text evidence="7 10 11">Participates actively in the response to hyperosmotic and heat shock by preventing the aggregation of stress-denatured proteins, in association with DnaK and GrpE. It is the nucleotide exchange factor for DnaK and may function as a thermosensor. Unfolded proteins bind initially to DnaJ; upon interaction with the DnaJ-bound protein, DnaK hydrolyzes its bound ATP, resulting in the formation of a stable complex. GrpE releases ADP from DnaK; ATP binding to DnaK triggers the release of the substrate protein, thus completing the reaction cycle. Several rounds of ATP-dependent interactions between DnaJ, DnaK and GrpE are required for fully efficient folding.</text>
</comment>
<evidence type="ECO:0000256" key="10">
    <source>
        <dbReference type="HAMAP-Rule" id="MF_01151"/>
    </source>
</evidence>
<organism evidence="14 15">
    <name type="scientific">Fastidiosipila sanguinis</name>
    <dbReference type="NCBI Taxonomy" id="236753"/>
    <lineage>
        <taxon>Bacteria</taxon>
        <taxon>Bacillati</taxon>
        <taxon>Bacillota</taxon>
        <taxon>Clostridia</taxon>
        <taxon>Eubacteriales</taxon>
        <taxon>Oscillospiraceae</taxon>
        <taxon>Fastidiosipila</taxon>
    </lineage>
</organism>
<dbReference type="GO" id="GO:0000774">
    <property type="term" value="F:adenyl-nucleotide exchange factor activity"/>
    <property type="evidence" value="ECO:0007669"/>
    <property type="project" value="InterPro"/>
</dbReference>